<feature type="transmembrane region" description="Helical" evidence="17">
    <location>
        <begin position="60"/>
        <end position="78"/>
    </location>
</feature>
<reference evidence="18 19" key="1">
    <citation type="submission" date="2020-10" db="EMBL/GenBank/DDBJ databases">
        <title>Mouse Oral microbiota.</title>
        <authorList>
            <person name="Joseph S."/>
            <person name="Aduse-Opoku J."/>
        </authorList>
    </citation>
    <scope>NUCLEOTIDE SEQUENCE [LARGE SCALE GENOMIC DNA]</scope>
    <source>
        <strain evidence="18 19">19428wE5_W307</strain>
    </source>
</reference>
<evidence type="ECO:0000256" key="10">
    <source>
        <dbReference type="ARBA" id="ARBA00033270"/>
    </source>
</evidence>
<keyword evidence="7 17" id="KW-1133">Transmembrane helix</keyword>
<evidence type="ECO:0000256" key="16">
    <source>
        <dbReference type="ARBA" id="ARBA00049966"/>
    </source>
</evidence>
<dbReference type="PANTHER" id="PTHR30474:SF2">
    <property type="entry name" value="PEPTIDOGLYCAN GLYCOSYLTRANSFERASE FTSW-RELATED"/>
    <property type="match status" value="1"/>
</dbReference>
<keyword evidence="2" id="KW-0328">Glycosyltransferase</keyword>
<feature type="transmembrane region" description="Helical" evidence="17">
    <location>
        <begin position="90"/>
        <end position="107"/>
    </location>
</feature>
<feature type="transmembrane region" description="Helical" evidence="17">
    <location>
        <begin position="323"/>
        <end position="344"/>
    </location>
</feature>
<feature type="transmembrane region" description="Helical" evidence="17">
    <location>
        <begin position="364"/>
        <end position="382"/>
    </location>
</feature>
<keyword evidence="8 17" id="KW-0472">Membrane</keyword>
<evidence type="ECO:0000256" key="9">
    <source>
        <dbReference type="ARBA" id="ARBA00032370"/>
    </source>
</evidence>
<comment type="subcellular location">
    <subcellularLocation>
        <location evidence="1">Membrane</location>
        <topology evidence="1">Multi-pass membrane protein</topology>
    </subcellularLocation>
</comment>
<feature type="transmembrane region" description="Helical" evidence="17">
    <location>
        <begin position="20"/>
        <end position="40"/>
    </location>
</feature>
<dbReference type="RefSeq" id="WP_135097388.1">
    <property type="nucleotide sequence ID" value="NZ_JADGLW010000003.1"/>
</dbReference>
<evidence type="ECO:0000256" key="15">
    <source>
        <dbReference type="ARBA" id="ARBA00049902"/>
    </source>
</evidence>
<name>A0ABR9XXJ6_9STAP</name>
<evidence type="ECO:0000256" key="3">
    <source>
        <dbReference type="ARBA" id="ARBA00022679"/>
    </source>
</evidence>
<organism evidence="18 19">
    <name type="scientific">Jeotgalicoccus nanhaiensis</name>
    <dbReference type="NCBI Taxonomy" id="568603"/>
    <lineage>
        <taxon>Bacteria</taxon>
        <taxon>Bacillati</taxon>
        <taxon>Bacillota</taxon>
        <taxon>Bacilli</taxon>
        <taxon>Bacillales</taxon>
        <taxon>Staphylococcaceae</taxon>
        <taxon>Jeotgalicoccus</taxon>
    </lineage>
</organism>
<evidence type="ECO:0000256" key="11">
    <source>
        <dbReference type="ARBA" id="ARBA00038053"/>
    </source>
</evidence>
<feature type="transmembrane region" description="Helical" evidence="17">
    <location>
        <begin position="155"/>
        <end position="173"/>
    </location>
</feature>
<dbReference type="InterPro" id="IPR001182">
    <property type="entry name" value="FtsW/RodA"/>
</dbReference>
<keyword evidence="4 17" id="KW-0812">Transmembrane</keyword>
<comment type="similarity">
    <text evidence="11">Belongs to the SEDS family. FtsW subfamily.</text>
</comment>
<keyword evidence="3" id="KW-0808">Transferase</keyword>
<evidence type="ECO:0000256" key="13">
    <source>
        <dbReference type="ARBA" id="ARBA00041418"/>
    </source>
</evidence>
<evidence type="ECO:0000256" key="12">
    <source>
        <dbReference type="ARBA" id="ARBA00041185"/>
    </source>
</evidence>
<accession>A0ABR9XXJ6</accession>
<evidence type="ECO:0000256" key="14">
    <source>
        <dbReference type="ARBA" id="ARBA00044770"/>
    </source>
</evidence>
<dbReference type="EC" id="2.4.99.28" evidence="14"/>
<keyword evidence="19" id="KW-1185">Reference proteome</keyword>
<evidence type="ECO:0000313" key="19">
    <source>
        <dbReference type="Proteomes" id="UP000647980"/>
    </source>
</evidence>
<comment type="caution">
    <text evidence="18">The sequence shown here is derived from an EMBL/GenBank/DDBJ whole genome shotgun (WGS) entry which is preliminary data.</text>
</comment>
<comment type="function">
    <text evidence="16">Peptidoglycan polymerase that is essential for cell division.</text>
</comment>
<keyword evidence="6" id="KW-0573">Peptidoglycan synthesis</keyword>
<evidence type="ECO:0000256" key="5">
    <source>
        <dbReference type="ARBA" id="ARBA00022960"/>
    </source>
</evidence>
<comment type="catalytic activity">
    <reaction evidence="15">
        <text>[GlcNAc-(1-&gt;4)-Mur2Ac(oyl-L-Ala-gamma-D-Glu-L-Lys-D-Ala-D-Ala)](n)-di-trans,octa-cis-undecaprenyl diphosphate + beta-D-GlcNAc-(1-&gt;4)-Mur2Ac(oyl-L-Ala-gamma-D-Glu-L-Lys-D-Ala-D-Ala)-di-trans,octa-cis-undecaprenyl diphosphate = [GlcNAc-(1-&gt;4)-Mur2Ac(oyl-L-Ala-gamma-D-Glu-L-Lys-D-Ala-D-Ala)](n+1)-di-trans,octa-cis-undecaprenyl diphosphate + di-trans,octa-cis-undecaprenyl diphosphate + H(+)</text>
        <dbReference type="Rhea" id="RHEA:23708"/>
        <dbReference type="Rhea" id="RHEA-COMP:9602"/>
        <dbReference type="Rhea" id="RHEA-COMP:9603"/>
        <dbReference type="ChEBI" id="CHEBI:15378"/>
        <dbReference type="ChEBI" id="CHEBI:58405"/>
        <dbReference type="ChEBI" id="CHEBI:60033"/>
        <dbReference type="ChEBI" id="CHEBI:78435"/>
        <dbReference type="EC" id="2.4.99.28"/>
    </reaction>
</comment>
<evidence type="ECO:0000256" key="4">
    <source>
        <dbReference type="ARBA" id="ARBA00022692"/>
    </source>
</evidence>
<evidence type="ECO:0000256" key="6">
    <source>
        <dbReference type="ARBA" id="ARBA00022984"/>
    </source>
</evidence>
<gene>
    <name evidence="18" type="ORF">IR135_05375</name>
</gene>
<feature type="transmembrane region" description="Helical" evidence="17">
    <location>
        <begin position="127"/>
        <end position="143"/>
    </location>
</feature>
<dbReference type="Proteomes" id="UP000647980">
    <property type="component" value="Unassembled WGS sequence"/>
</dbReference>
<keyword evidence="5" id="KW-0133">Cell shape</keyword>
<feature type="transmembrane region" description="Helical" evidence="17">
    <location>
        <begin position="285"/>
        <end position="311"/>
    </location>
</feature>
<dbReference type="PROSITE" id="PS00428">
    <property type="entry name" value="FTSW_RODA_SPOVE"/>
    <property type="match status" value="1"/>
</dbReference>
<dbReference type="PANTHER" id="PTHR30474">
    <property type="entry name" value="CELL CYCLE PROTEIN"/>
    <property type="match status" value="1"/>
</dbReference>
<evidence type="ECO:0000256" key="2">
    <source>
        <dbReference type="ARBA" id="ARBA00022676"/>
    </source>
</evidence>
<dbReference type="InterPro" id="IPR018365">
    <property type="entry name" value="Cell_cycle_FtsW-rel_CS"/>
</dbReference>
<evidence type="ECO:0000256" key="8">
    <source>
        <dbReference type="ARBA" id="ARBA00023136"/>
    </source>
</evidence>
<evidence type="ECO:0000313" key="18">
    <source>
        <dbReference type="EMBL" id="MBF0753691.1"/>
    </source>
</evidence>
<evidence type="ECO:0000256" key="1">
    <source>
        <dbReference type="ARBA" id="ARBA00004141"/>
    </source>
</evidence>
<evidence type="ECO:0000256" key="17">
    <source>
        <dbReference type="SAM" id="Phobius"/>
    </source>
</evidence>
<sequence>MKSIKRLFNILRESSKNIDFTIIITYIILSLTGLVMIYSASMVMAMQGDYSDPKFYYFSQLKYTVIGFLLVFVMAYLMPAKLLKDKRLQLFMIIGIFLALLLTHIFGVEVNGKSRWLEVPFLGRFQPSEFFKIVVILYLAYIYNQKYQKLSAQRAENLLPLLLVGGISCLVLLNDFGTWLLTISIIAGMFLYSGFPVKIIFKVSGILAVILSLLIGVRYVITGNILSGYQRARIETYMHPFSDADGTSYQLTNSLISISHGGLTGGGLGNGIMKLGYLPEPHTDFIFAVIAEELGLIGVIVILLLFIVIVGKAIYYSFKASQRFYSLLCIGIAIYISVQVFLNLGGISGLIPLTGIPLPFLSQGGSSFLSISIAVGLLVLAAKEIKRETEA</sequence>
<dbReference type="Pfam" id="PF01098">
    <property type="entry name" value="FTSW_RODA_SPOVE"/>
    <property type="match status" value="1"/>
</dbReference>
<dbReference type="EMBL" id="JADGLW010000003">
    <property type="protein sequence ID" value="MBF0753691.1"/>
    <property type="molecule type" value="Genomic_DNA"/>
</dbReference>
<proteinExistence type="inferred from homology"/>
<evidence type="ECO:0000256" key="7">
    <source>
        <dbReference type="ARBA" id="ARBA00022989"/>
    </source>
</evidence>
<feature type="transmembrane region" description="Helical" evidence="17">
    <location>
        <begin position="204"/>
        <end position="221"/>
    </location>
</feature>
<protein>
    <recommendedName>
        <fullName evidence="12">Probable peptidoglycan glycosyltransferase FtsW</fullName>
        <ecNumber evidence="14">2.4.99.28</ecNumber>
    </recommendedName>
    <alternativeName>
        <fullName evidence="13">Cell division protein FtsW</fullName>
    </alternativeName>
    <alternativeName>
        <fullName evidence="10">Cell wall polymerase</fullName>
    </alternativeName>
    <alternativeName>
        <fullName evidence="9">Peptidoglycan polymerase</fullName>
    </alternativeName>
</protein>